<sequence>MKGFTLIELLVVVLIIGVLAAVALPQYSRAVDKSRAMQAIILLSSINKADQVYYMANGQYAKAMEDLDIGMPGWISRTESGGDPHYNYSWGYCSVDTRGGNTACNIRYSFGWLIIRLVPANHRLVCALEQVQSGHKQAEQLCKSLGFEKESSLYVMNL</sequence>
<keyword evidence="3" id="KW-0812">Transmembrane</keyword>
<dbReference type="InterPro" id="IPR045584">
    <property type="entry name" value="Pilin-like"/>
</dbReference>
<dbReference type="PANTHER" id="PTHR30093">
    <property type="entry name" value="GENERAL SECRETION PATHWAY PROTEIN G"/>
    <property type="match status" value="1"/>
</dbReference>
<evidence type="ECO:0008006" key="7">
    <source>
        <dbReference type="Google" id="ProtNLM"/>
    </source>
</evidence>
<dbReference type="GO" id="GO:0016020">
    <property type="term" value="C:membrane"/>
    <property type="evidence" value="ECO:0007669"/>
    <property type="project" value="UniProtKB-SubCell"/>
</dbReference>
<evidence type="ECO:0000256" key="2">
    <source>
        <dbReference type="ARBA" id="ARBA00022481"/>
    </source>
</evidence>
<dbReference type="PANTHER" id="PTHR30093:SF44">
    <property type="entry name" value="TYPE II SECRETION SYSTEM CORE PROTEIN G"/>
    <property type="match status" value="1"/>
</dbReference>
<keyword evidence="2" id="KW-0488">Methylation</keyword>
<dbReference type="Gene3D" id="3.30.700.10">
    <property type="entry name" value="Glycoprotein, Type 4 Pilin"/>
    <property type="match status" value="1"/>
</dbReference>
<reference evidence="6" key="1">
    <citation type="journal article" date="2020" name="J. ISSAAS">
        <title>Lactobacilli and other gastrointestinal microbiota of Peromyscus leucopus, reservoir host for agents of Lyme disease and other zoonoses in North America.</title>
        <authorList>
            <person name="Milovic A."/>
            <person name="Bassam K."/>
            <person name="Shao H."/>
            <person name="Chatzistamou I."/>
            <person name="Tufts D.M."/>
            <person name="Diuk-Wasser M."/>
            <person name="Barbour A.G."/>
        </authorList>
    </citation>
    <scope>NUCLEOTIDE SEQUENCE</scope>
    <source>
        <strain evidence="6">LL30</strain>
    </source>
</reference>
<keyword evidence="4" id="KW-1133">Transmembrane helix</keyword>
<dbReference type="PROSITE" id="PS00409">
    <property type="entry name" value="PROKAR_NTER_METHYL"/>
    <property type="match status" value="1"/>
</dbReference>
<protein>
    <recommendedName>
        <fullName evidence="7">Prepilin-type N-terminal cleavage/methylation domain-containing protein</fullName>
    </recommendedName>
</protein>
<name>A0A650EM58_9BACT</name>
<evidence type="ECO:0000256" key="1">
    <source>
        <dbReference type="ARBA" id="ARBA00004167"/>
    </source>
</evidence>
<gene>
    <name evidence="6" type="ORF">Elusimicrob2101_0830</name>
</gene>
<dbReference type="InterPro" id="IPR012902">
    <property type="entry name" value="N_methyl_site"/>
</dbReference>
<comment type="subcellular location">
    <subcellularLocation>
        <location evidence="1">Membrane</location>
        <topology evidence="1">Single-pass membrane protein</topology>
    </subcellularLocation>
</comment>
<evidence type="ECO:0000313" key="6">
    <source>
        <dbReference type="EMBL" id="QGT50820.1"/>
    </source>
</evidence>
<evidence type="ECO:0000256" key="3">
    <source>
        <dbReference type="ARBA" id="ARBA00022692"/>
    </source>
</evidence>
<dbReference type="EMBL" id="MN577572">
    <property type="protein sequence ID" value="QGT50820.1"/>
    <property type="molecule type" value="Genomic_DNA"/>
</dbReference>
<dbReference type="SUPFAM" id="SSF54523">
    <property type="entry name" value="Pili subunits"/>
    <property type="match status" value="1"/>
</dbReference>
<evidence type="ECO:0000256" key="5">
    <source>
        <dbReference type="ARBA" id="ARBA00023136"/>
    </source>
</evidence>
<organism evidence="6">
    <name type="scientific">uncultured Elusimicrobia bacterium</name>
    <dbReference type="NCBI Taxonomy" id="699876"/>
    <lineage>
        <taxon>Bacteria</taxon>
        <taxon>Pseudomonadati</taxon>
        <taxon>Elusimicrobiota</taxon>
        <taxon>Elusimicrobia</taxon>
        <taxon>environmental samples</taxon>
    </lineage>
</organism>
<dbReference type="Pfam" id="PF07963">
    <property type="entry name" value="N_methyl"/>
    <property type="match status" value="1"/>
</dbReference>
<dbReference type="NCBIfam" id="TIGR02532">
    <property type="entry name" value="IV_pilin_GFxxxE"/>
    <property type="match status" value="1"/>
</dbReference>
<evidence type="ECO:0000256" key="4">
    <source>
        <dbReference type="ARBA" id="ARBA00022989"/>
    </source>
</evidence>
<proteinExistence type="predicted"/>
<dbReference type="AlphaFoldDB" id="A0A650EM58"/>
<accession>A0A650EM58</accession>
<keyword evidence="5" id="KW-0472">Membrane</keyword>